<dbReference type="GO" id="GO:0005524">
    <property type="term" value="F:ATP binding"/>
    <property type="evidence" value="ECO:0007669"/>
    <property type="project" value="UniProtKB-KW"/>
</dbReference>
<dbReference type="SUPFAM" id="SSF88723">
    <property type="entry name" value="PIN domain-like"/>
    <property type="match status" value="1"/>
</dbReference>
<dbReference type="GO" id="GO:0005829">
    <property type="term" value="C:cytosol"/>
    <property type="evidence" value="ECO:0007669"/>
    <property type="project" value="TreeGrafter"/>
</dbReference>
<proteinExistence type="inferred from homology"/>
<dbReference type="PANTHER" id="PTHR30473:SF2">
    <property type="entry name" value="PIN DOMAIN-CONTAINING PROTEIN"/>
    <property type="match status" value="1"/>
</dbReference>
<dbReference type="EMBL" id="JACHXJ010000002">
    <property type="protein sequence ID" value="MBB3127340.1"/>
    <property type="molecule type" value="Genomic_DNA"/>
</dbReference>
<accession>A0A839TNQ3</accession>
<comment type="caution">
    <text evidence="5">The sequence shown here is derived from an EMBL/GenBank/DDBJ whole genome shotgun (WGS) entry which is preliminary data.</text>
</comment>
<gene>
    <name evidence="5" type="ORF">FHS19_001994</name>
</gene>
<sequence>MRKIFVLDTNVLLHDPRAIFAFDEHEVVIPAVVLEEIDSKKRNADEIGRNARTVSRLLDGLRENGGHLHSGVLLENGGSLKVELNHRSFVKVQEMFGEMSNDNRILAVALNYHLEEQGKEEPTSVVLVSKDVLVRIKADVLGLVTQDYLSDRIVGPGDLYTGYSTLKVHPSIIDEFYSYRFLSIKPLQLPYPLYPHEFVILKDEMGSTKSALLKVNADALRLEPLFLSNESVWGISARNAQQRMALELLLNDDIPIVTITGKAGTGKTLLALAAGLMKVEDEHKYKKLLIARPVVPMGKDIGYLPGEKEEKLRPWMQPIYDNLEFLFDTKKSGDIDKILMGLGSIQVEALTYIRGRSIPGQFIIVDEAQNLSRHEVKTIVSRVGEGSKIILMGDPEQIDHPYLDASSNGLSYIVEKFKQEGISGHITLEKGERSKLAQLAADLL</sequence>
<dbReference type="Pfam" id="PF02562">
    <property type="entry name" value="PhoH"/>
    <property type="match status" value="1"/>
</dbReference>
<evidence type="ECO:0000256" key="1">
    <source>
        <dbReference type="ARBA" id="ARBA00022741"/>
    </source>
</evidence>
<feature type="domain" description="PIN" evidence="4">
    <location>
        <begin position="3"/>
        <end position="136"/>
    </location>
</feature>
<evidence type="ECO:0000256" key="3">
    <source>
        <dbReference type="ARBA" id="ARBA00046345"/>
    </source>
</evidence>
<dbReference type="SUPFAM" id="SSF52540">
    <property type="entry name" value="P-loop containing nucleoside triphosphate hydrolases"/>
    <property type="match status" value="1"/>
</dbReference>
<dbReference type="InterPro" id="IPR002716">
    <property type="entry name" value="PIN_dom"/>
</dbReference>
<evidence type="ECO:0000256" key="2">
    <source>
        <dbReference type="ARBA" id="ARBA00022840"/>
    </source>
</evidence>
<dbReference type="InterPro" id="IPR029060">
    <property type="entry name" value="PIN-like_dom_sf"/>
</dbReference>
<dbReference type="FunFam" id="3.40.50.300:FF:000013">
    <property type="entry name" value="PhoH family ATPase"/>
    <property type="match status" value="1"/>
</dbReference>
<comment type="similarity">
    <text evidence="3">In the N-terminal section; belongs to the PINc/VapC protein family.</text>
</comment>
<dbReference type="Gene3D" id="3.40.50.1010">
    <property type="entry name" value="5'-nuclease"/>
    <property type="match status" value="1"/>
</dbReference>
<dbReference type="Gene3D" id="3.40.50.300">
    <property type="entry name" value="P-loop containing nucleotide triphosphate hydrolases"/>
    <property type="match status" value="1"/>
</dbReference>
<organism evidence="5 6">
    <name type="scientific">Paenibacillus rhizosphaerae</name>
    <dbReference type="NCBI Taxonomy" id="297318"/>
    <lineage>
        <taxon>Bacteria</taxon>
        <taxon>Bacillati</taxon>
        <taxon>Bacillota</taxon>
        <taxon>Bacilli</taxon>
        <taxon>Bacillales</taxon>
        <taxon>Paenibacillaceae</taxon>
        <taxon>Paenibacillus</taxon>
    </lineage>
</organism>
<keyword evidence="2" id="KW-0067">ATP-binding</keyword>
<evidence type="ECO:0000259" key="4">
    <source>
        <dbReference type="SMART" id="SM00670"/>
    </source>
</evidence>
<keyword evidence="1" id="KW-0547">Nucleotide-binding</keyword>
<dbReference type="Pfam" id="PF13638">
    <property type="entry name" value="PIN_4"/>
    <property type="match status" value="1"/>
</dbReference>
<name>A0A839TNQ3_9BACL</name>
<evidence type="ECO:0000313" key="6">
    <source>
        <dbReference type="Proteomes" id="UP000517523"/>
    </source>
</evidence>
<protein>
    <submittedName>
        <fullName evidence="5">PhoH-like ATPase</fullName>
    </submittedName>
</protein>
<dbReference type="InterPro" id="IPR003714">
    <property type="entry name" value="PhoH"/>
</dbReference>
<evidence type="ECO:0000313" key="5">
    <source>
        <dbReference type="EMBL" id="MBB3127340.1"/>
    </source>
</evidence>
<dbReference type="FunFam" id="3.40.50.1010:FF:000007">
    <property type="entry name" value="PhoH family protein"/>
    <property type="match status" value="1"/>
</dbReference>
<dbReference type="InterPro" id="IPR027417">
    <property type="entry name" value="P-loop_NTPase"/>
</dbReference>
<dbReference type="AlphaFoldDB" id="A0A839TNQ3"/>
<dbReference type="CDD" id="cd09883">
    <property type="entry name" value="PIN_VapC_PhoHL-ATPase"/>
    <property type="match status" value="1"/>
</dbReference>
<dbReference type="InterPro" id="IPR051451">
    <property type="entry name" value="PhoH2-like"/>
</dbReference>
<dbReference type="RefSeq" id="WP_183581713.1">
    <property type="nucleotide sequence ID" value="NZ_JACHXJ010000002.1"/>
</dbReference>
<dbReference type="SMART" id="SM00670">
    <property type="entry name" value="PINc"/>
    <property type="match status" value="1"/>
</dbReference>
<dbReference type="PANTHER" id="PTHR30473">
    <property type="entry name" value="PROTEIN PHOH"/>
    <property type="match status" value="1"/>
</dbReference>
<reference evidence="5 6" key="1">
    <citation type="submission" date="2020-08" db="EMBL/GenBank/DDBJ databases">
        <title>Genomic Encyclopedia of Type Strains, Phase III (KMG-III): the genomes of soil and plant-associated and newly described type strains.</title>
        <authorList>
            <person name="Whitman W."/>
        </authorList>
    </citation>
    <scope>NUCLEOTIDE SEQUENCE [LARGE SCALE GENOMIC DNA]</scope>
    <source>
        <strain evidence="5 6">CECT 5831</strain>
    </source>
</reference>
<dbReference type="Proteomes" id="UP000517523">
    <property type="component" value="Unassembled WGS sequence"/>
</dbReference>